<keyword evidence="3" id="KW-0812">Transmembrane</keyword>
<evidence type="ECO:0000256" key="4">
    <source>
        <dbReference type="SAM" id="SignalP"/>
    </source>
</evidence>
<keyword evidence="1 4" id="KW-0732">Signal</keyword>
<feature type="chain" id="PRO_5005893662" evidence="4">
    <location>
        <begin position="36"/>
        <end position="1054"/>
    </location>
</feature>
<feature type="transmembrane region" description="Helical" evidence="3">
    <location>
        <begin position="954"/>
        <end position="974"/>
    </location>
</feature>
<dbReference type="InterPro" id="IPR056610">
    <property type="entry name" value="Elapor1/2_TNFR-like"/>
</dbReference>
<dbReference type="SMART" id="SM01411">
    <property type="entry name" value="Ephrin_rec_like"/>
    <property type="match status" value="3"/>
</dbReference>
<evidence type="ECO:0000256" key="2">
    <source>
        <dbReference type="ARBA" id="ARBA00023157"/>
    </source>
</evidence>
<keyword evidence="3" id="KW-1133">Transmembrane helix</keyword>
<dbReference type="SUPFAM" id="SSF57184">
    <property type="entry name" value="Growth factor receptor domain"/>
    <property type="match status" value="2"/>
</dbReference>
<reference evidence="7" key="1">
    <citation type="submission" date="2017-02" db="UniProtKB">
        <authorList>
            <consortium name="WormBaseParasite"/>
        </authorList>
    </citation>
    <scope>IDENTIFICATION</scope>
</reference>
<evidence type="ECO:0000313" key="6">
    <source>
        <dbReference type="Proteomes" id="UP000046393"/>
    </source>
</evidence>
<dbReference type="Pfam" id="PF23032">
    <property type="entry name" value="GBD_ELAPOR1-like_3rd"/>
    <property type="match status" value="1"/>
</dbReference>
<evidence type="ECO:0000256" key="1">
    <source>
        <dbReference type="ARBA" id="ARBA00022729"/>
    </source>
</evidence>
<dbReference type="WBParaSite" id="SMUV_0000872801-mRNA-1">
    <property type="protein sequence ID" value="SMUV_0000872801-mRNA-1"/>
    <property type="gene ID" value="SMUV_0000872801"/>
</dbReference>
<dbReference type="STRING" id="451379.A0A0N5AV24"/>
<keyword evidence="3" id="KW-0472">Membrane</keyword>
<dbReference type="Gene3D" id="2.10.50.10">
    <property type="entry name" value="Tumor Necrosis Factor Receptor, subunit A, domain 2"/>
    <property type="match status" value="1"/>
</dbReference>
<dbReference type="AlphaFoldDB" id="A0A0N5AV24"/>
<evidence type="ECO:0000256" key="3">
    <source>
        <dbReference type="SAM" id="Phobius"/>
    </source>
</evidence>
<sequence>MILILQTILYAGKFFRKRPHLIGLIIVLLCQQSCARNCTSKDYVYEYTTCDANGQRWKVSVPVRDGIKCDGFPAPVRGINCSFSCDAGMYLDVETQECRQCQPGSYSLGSGVRFDEFTHLPAGFIIENIDLTSDGLFIDSKNQKACSSETGWLVKNSELLYVRSPCLSKLTYSVNLVRPGYVEYVYHMPKNSRGLVLDVTVKNEQCQNYREQVRRFFGSVEQTNDARQSSDGDWQRRRVPLHQGANVITWTVANSDDSTVQADFITIARIDIIGIAFTKECTLCAPGTYSNIGASECKACPAGYFSTKGSAECGRCSDSQYSGPRSAVCIDRPVCTEDDYYMVTEPCKNGKTRVVYKIVQPNVCNEELVGSFKLPKPGPLIDCPKCNPGMSMNSYGECVFCPLNHFSDGNVCKKCPVGTQPNYGFQYVLWHTLPANMESRCEYIAEESNIPCNLKETWLPTGNDLRTAKTYEKGIVLELLLDIKEGFSNPLFLKGEKGSAQSPVARITLEFETRCADESCIFYFVEESRLQKDFQLIADFNGTQTRRSYSYSILSTRPLRFVFAFMRSRSSLQNDAVSDQAIIYSINVTNVAGNGGGASACLKCPTENGKCVVCPAGEYISDEGDCKKCPKNTVLNSTSDRIGTKSCIPCGLNLKSDDGITCTVDGILELTNSDNSTNKYNLTKLANRTFNVTGVKVFAREGSSYFHSFNFTLFPKGTAKCAESLELLDLKQPGSTYQVCCLSFYFNLSLLKFTREVEGFVCRSTALERRTLSNSSGHFFFVTPLLLGDELVAVTQNRQYGNINLTDQLLDNTESVVDCITGFSDTNSSFPEIRLFYRSSLLMSEICPNGYFSVITARCDPQHSEEPEVYFFAGVVLPRECPDATCDGCVYHFIIVTSLACPICTNDDYKEIRGECVDGTLTIHRIPARQCILSGGQSSERTEPCSVLSFSLRMFIFGSTTTAIVLFITVAHVCRKNKSLEYKYTKLAESKGGNNEYLPSAETCGINDDDDEEINDRVFFAKGKKRFFGIGQSTRNDRIDDSERKAFVSDADDG</sequence>
<dbReference type="Proteomes" id="UP000046393">
    <property type="component" value="Unplaced"/>
</dbReference>
<feature type="signal peptide" evidence="4">
    <location>
        <begin position="1"/>
        <end position="35"/>
    </location>
</feature>
<dbReference type="Pfam" id="PF23087">
    <property type="entry name" value="MRH_ELAPOR1_9th"/>
    <property type="match status" value="1"/>
</dbReference>
<dbReference type="GO" id="GO:0016020">
    <property type="term" value="C:membrane"/>
    <property type="evidence" value="ECO:0007669"/>
    <property type="project" value="TreeGrafter"/>
</dbReference>
<dbReference type="InterPro" id="IPR056609">
    <property type="entry name" value="Elapor1-like_3rd"/>
</dbReference>
<dbReference type="PANTHER" id="PTHR22727:SF15">
    <property type="entry name" value="MRH DOMAIN-CONTAINING PROTEIN"/>
    <property type="match status" value="1"/>
</dbReference>
<dbReference type="Pfam" id="PF23031">
    <property type="entry name" value="GBD_ELAPOR1"/>
    <property type="match status" value="1"/>
</dbReference>
<dbReference type="PROSITE" id="PS51914">
    <property type="entry name" value="MRH"/>
    <property type="match status" value="1"/>
</dbReference>
<feature type="domain" description="MRH" evidence="5">
    <location>
        <begin position="660"/>
        <end position="903"/>
    </location>
</feature>
<name>A0A0N5AV24_9BILA</name>
<dbReference type="InterPro" id="IPR009030">
    <property type="entry name" value="Growth_fac_rcpt_cys_sf"/>
</dbReference>
<keyword evidence="2" id="KW-1015">Disulfide bond</keyword>
<accession>A0A0N5AV24</accession>
<proteinExistence type="predicted"/>
<dbReference type="PANTHER" id="PTHR22727">
    <property type="entry name" value="PROTEIN CBG13728"/>
    <property type="match status" value="1"/>
</dbReference>
<evidence type="ECO:0000313" key="7">
    <source>
        <dbReference type="WBParaSite" id="SMUV_0000872801-mRNA-1"/>
    </source>
</evidence>
<evidence type="ECO:0000259" key="5">
    <source>
        <dbReference type="PROSITE" id="PS51914"/>
    </source>
</evidence>
<dbReference type="InterPro" id="IPR056607">
    <property type="entry name" value="Elapor1/2_MRH"/>
</dbReference>
<dbReference type="InterPro" id="IPR039181">
    <property type="entry name" value="Elapor1/2"/>
</dbReference>
<dbReference type="InterPro" id="IPR056608">
    <property type="entry name" value="Elapor1/2_GBD"/>
</dbReference>
<dbReference type="Pfam" id="PF23091">
    <property type="entry name" value="TNFR_ELAPOR1_6th"/>
    <property type="match status" value="1"/>
</dbReference>
<protein>
    <submittedName>
        <fullName evidence="7">MRH domain-containing protein</fullName>
    </submittedName>
</protein>
<dbReference type="InterPro" id="IPR044865">
    <property type="entry name" value="MRH_dom"/>
</dbReference>
<organism evidence="6 7">
    <name type="scientific">Syphacia muris</name>
    <dbReference type="NCBI Taxonomy" id="451379"/>
    <lineage>
        <taxon>Eukaryota</taxon>
        <taxon>Metazoa</taxon>
        <taxon>Ecdysozoa</taxon>
        <taxon>Nematoda</taxon>
        <taxon>Chromadorea</taxon>
        <taxon>Rhabditida</taxon>
        <taxon>Spirurina</taxon>
        <taxon>Oxyuridomorpha</taxon>
        <taxon>Oxyuroidea</taxon>
        <taxon>Oxyuridae</taxon>
        <taxon>Syphacia</taxon>
    </lineage>
</organism>
<keyword evidence="6" id="KW-1185">Reference proteome</keyword>